<organism evidence="2 3">
    <name type="scientific">Eubacterium barkeri</name>
    <name type="common">Clostridium barkeri</name>
    <dbReference type="NCBI Taxonomy" id="1528"/>
    <lineage>
        <taxon>Bacteria</taxon>
        <taxon>Bacillati</taxon>
        <taxon>Bacillota</taxon>
        <taxon>Clostridia</taxon>
        <taxon>Eubacteriales</taxon>
        <taxon>Eubacteriaceae</taxon>
        <taxon>Eubacterium</taxon>
    </lineage>
</organism>
<dbReference type="Proteomes" id="UP000199652">
    <property type="component" value="Unassembled WGS sequence"/>
</dbReference>
<gene>
    <name evidence="2" type="ORF">SAMN04488579_11386</name>
</gene>
<dbReference type="PANTHER" id="PTHR24096">
    <property type="entry name" value="LONG-CHAIN-FATTY-ACID--COA LIGASE"/>
    <property type="match status" value="1"/>
</dbReference>
<accession>A0A1H3GHF0</accession>
<dbReference type="Pfam" id="PF00501">
    <property type="entry name" value="AMP-binding"/>
    <property type="match status" value="1"/>
</dbReference>
<dbReference type="InterPro" id="IPR045851">
    <property type="entry name" value="AMP-bd_C_sf"/>
</dbReference>
<dbReference type="PROSITE" id="PS00455">
    <property type="entry name" value="AMP_BINDING"/>
    <property type="match status" value="1"/>
</dbReference>
<dbReference type="OrthoDB" id="9778383at2"/>
<dbReference type="InterPro" id="IPR000873">
    <property type="entry name" value="AMP-dep_synth/lig_dom"/>
</dbReference>
<evidence type="ECO:0000313" key="2">
    <source>
        <dbReference type="EMBL" id="SDY01719.1"/>
    </source>
</evidence>
<feature type="domain" description="AMP-dependent synthetase/ligase" evidence="1">
    <location>
        <begin position="7"/>
        <end position="340"/>
    </location>
</feature>
<dbReference type="STRING" id="1528.SAMN04488579_11386"/>
<dbReference type="GO" id="GO:0016405">
    <property type="term" value="F:CoA-ligase activity"/>
    <property type="evidence" value="ECO:0007669"/>
    <property type="project" value="TreeGrafter"/>
</dbReference>
<dbReference type="Gene3D" id="3.30.300.30">
    <property type="match status" value="1"/>
</dbReference>
<proteinExistence type="predicted"/>
<evidence type="ECO:0000259" key="1">
    <source>
        <dbReference type="Pfam" id="PF00501"/>
    </source>
</evidence>
<dbReference type="SUPFAM" id="SSF56801">
    <property type="entry name" value="Acetyl-CoA synthetase-like"/>
    <property type="match status" value="1"/>
</dbReference>
<sequence length="467" mass="53451">MFLELEKKPENKIAAIDCTQQMITYGELTELCLSNTKIMEQRSLVFIVCNNEIGSLVAYLYSIQRNCVPLLINESIDNELLTNLKNIYQPNYIFRSINSLKEFEGVVRWETYGYELIELSRKRNNLNHQLELLMTTSGSTGSPKLVRYKKGNLEANAKNVAKAFSWDEHEKPLCDLSMSYTMGLNIINTHLYVGATLLLTNFNIITEEYWHFLKKYRATNFTGVPFSYDLLLKLHFKQMNIEHLKTLAQGGGKLSDKIFKEFAEFAESSGKRFIATFGTTETSARISYLPNEYATKKIGSIGKAIPEGELFLIDEDKHIISEVDKEGELVYKGPNVTLGYAECLEDLSKGDEFQGVFYTGDIAKKDEDGFYYIVGRKSRFLKLLGYRISLDQCESLIKVQFSVECACTGDDDKMLVFIAGKNDANEIKYFLSQKTGIFQKMFKIIFIDKIPRNETGKIMYKELMRGI</sequence>
<keyword evidence="3" id="KW-1185">Reference proteome</keyword>
<name>A0A1H3GHF0_EUBBA</name>
<dbReference type="InterPro" id="IPR042099">
    <property type="entry name" value="ANL_N_sf"/>
</dbReference>
<dbReference type="InterPro" id="IPR020845">
    <property type="entry name" value="AMP-binding_CS"/>
</dbReference>
<protein>
    <submittedName>
        <fullName evidence="2">Acyl-CoA synthetase (AMP-forming)/AMP-acid ligase II</fullName>
    </submittedName>
</protein>
<evidence type="ECO:0000313" key="3">
    <source>
        <dbReference type="Proteomes" id="UP000199652"/>
    </source>
</evidence>
<keyword evidence="2" id="KW-0436">Ligase</keyword>
<dbReference type="EMBL" id="FNOU01000013">
    <property type="protein sequence ID" value="SDY01719.1"/>
    <property type="molecule type" value="Genomic_DNA"/>
</dbReference>
<dbReference type="RefSeq" id="WP_090245588.1">
    <property type="nucleotide sequence ID" value="NZ_FNOU01000013.1"/>
</dbReference>
<reference evidence="3" key="1">
    <citation type="submission" date="2016-10" db="EMBL/GenBank/DDBJ databases">
        <authorList>
            <person name="Varghese N."/>
            <person name="Submissions S."/>
        </authorList>
    </citation>
    <scope>NUCLEOTIDE SEQUENCE [LARGE SCALE GENOMIC DNA]</scope>
    <source>
        <strain evidence="3">VPI 5359</strain>
    </source>
</reference>
<dbReference type="AlphaFoldDB" id="A0A1H3GHF0"/>
<dbReference type="Gene3D" id="3.40.50.12780">
    <property type="entry name" value="N-terminal domain of ligase-like"/>
    <property type="match status" value="1"/>
</dbReference>